<dbReference type="EMBL" id="JGYX01000007">
    <property type="protein sequence ID" value="KFI59891.1"/>
    <property type="molecule type" value="Genomic_DNA"/>
</dbReference>
<dbReference type="Proteomes" id="UP000029046">
    <property type="component" value="Unassembled WGS sequence"/>
</dbReference>
<name>A0A087AM91_9BIFI</name>
<evidence type="ECO:0000313" key="4">
    <source>
        <dbReference type="Proteomes" id="UP000029046"/>
    </source>
</evidence>
<feature type="chain" id="PRO_5039650913" evidence="1">
    <location>
        <begin position="29"/>
        <end position="564"/>
    </location>
</feature>
<gene>
    <name evidence="3" type="ORF">BIGA_1559</name>
</gene>
<dbReference type="GO" id="GO:0043190">
    <property type="term" value="C:ATP-binding cassette (ABC) transporter complex"/>
    <property type="evidence" value="ECO:0007669"/>
    <property type="project" value="InterPro"/>
</dbReference>
<sequence>MTTQHGIRRIAKIAVCAAAAVSMMLPLAACGKNGGQNAGGGDSSIINVFNGATGTITENFNPFSPTALQPTLGLIYEPLFYYNIYTGADPKPMLGESWEWNEDGSQLTVTTREGVKWQDGEPFTAKDVAYTFQLIVDNPALNTSGTPIKSAEATDDTHAVITFNAPNSYLQESQILGNSAIVPEHLWSKVEDPSAYTNEDPIGTGPFKLDNFTSQAYTLTANADYWNGKPKIEGARFLSLNDADGAASALIGGQIDWMSSFIPGLDNLLKDNPDISYTNTPYMTTAIITCANGDAGCVGPQTDPAVRQAMYYAMDRTQLNKLAADGTGKIGSPTMLVPDRDEKWIPDESLRTTPEGSDIDKANEILDEAGWTMGDDGIRVKDGERLSMTIQTVSGYSDYITINNTLQQTFKEVGIELKPTLLSWNEWNNNEQTGQFQLSLDSLGAGSSTDPYFIYNKFISENAAKVGETGGVNLSRYSNPVVDEAVAAAASTNDEAEKIKQYGIVEAELAKDMPYITIYLNTCLNEYNQTKYTGWPTEDDMYALPITWRAWDNGIILQTIEPKQ</sequence>
<dbReference type="Pfam" id="PF00496">
    <property type="entry name" value="SBP_bac_5"/>
    <property type="match status" value="1"/>
</dbReference>
<evidence type="ECO:0000259" key="2">
    <source>
        <dbReference type="Pfam" id="PF00496"/>
    </source>
</evidence>
<evidence type="ECO:0000313" key="3">
    <source>
        <dbReference type="EMBL" id="KFI59891.1"/>
    </source>
</evidence>
<comment type="caution">
    <text evidence="3">The sequence shown here is derived from an EMBL/GenBank/DDBJ whole genome shotgun (WGS) entry which is preliminary data.</text>
</comment>
<protein>
    <submittedName>
        <fullName evidence="3">ABC transporter substrate-binding protein</fullName>
    </submittedName>
</protein>
<dbReference type="RefSeq" id="WP_033506846.1">
    <property type="nucleotide sequence ID" value="NZ_JGYX01000007.1"/>
</dbReference>
<dbReference type="OrthoDB" id="9764591at2"/>
<dbReference type="GO" id="GO:1904680">
    <property type="term" value="F:peptide transmembrane transporter activity"/>
    <property type="evidence" value="ECO:0007669"/>
    <property type="project" value="TreeGrafter"/>
</dbReference>
<organism evidence="3 4">
    <name type="scientific">Bifidobacterium pullorum subsp. gallinarum</name>
    <dbReference type="NCBI Taxonomy" id="78344"/>
    <lineage>
        <taxon>Bacteria</taxon>
        <taxon>Bacillati</taxon>
        <taxon>Actinomycetota</taxon>
        <taxon>Actinomycetes</taxon>
        <taxon>Bifidobacteriales</taxon>
        <taxon>Bifidobacteriaceae</taxon>
        <taxon>Bifidobacterium</taxon>
    </lineage>
</organism>
<dbReference type="CDD" id="cd08509">
    <property type="entry name" value="PBP2_TmCBP_oligosaccharides_like"/>
    <property type="match status" value="1"/>
</dbReference>
<dbReference type="InterPro" id="IPR039424">
    <property type="entry name" value="SBP_5"/>
</dbReference>
<dbReference type="InterPro" id="IPR030678">
    <property type="entry name" value="Peptide/Ni-bd"/>
</dbReference>
<evidence type="ECO:0000256" key="1">
    <source>
        <dbReference type="SAM" id="SignalP"/>
    </source>
</evidence>
<dbReference type="InterPro" id="IPR000914">
    <property type="entry name" value="SBP_5_dom"/>
</dbReference>
<reference evidence="3 4" key="1">
    <citation type="submission" date="2014-03" db="EMBL/GenBank/DDBJ databases">
        <title>Genomics of Bifidobacteria.</title>
        <authorList>
            <person name="Ventura M."/>
            <person name="Milani C."/>
            <person name="Lugli G.A."/>
        </authorList>
    </citation>
    <scope>NUCLEOTIDE SEQUENCE [LARGE SCALE GENOMIC DNA]</scope>
    <source>
        <strain evidence="3 4">LMG 11586</strain>
    </source>
</reference>
<feature type="signal peptide" evidence="1">
    <location>
        <begin position="1"/>
        <end position="28"/>
    </location>
</feature>
<proteinExistence type="predicted"/>
<dbReference type="GO" id="GO:0015833">
    <property type="term" value="P:peptide transport"/>
    <property type="evidence" value="ECO:0007669"/>
    <property type="project" value="TreeGrafter"/>
</dbReference>
<dbReference type="SUPFAM" id="SSF53850">
    <property type="entry name" value="Periplasmic binding protein-like II"/>
    <property type="match status" value="1"/>
</dbReference>
<accession>A0A087AM91</accession>
<dbReference type="PANTHER" id="PTHR30290">
    <property type="entry name" value="PERIPLASMIC BINDING COMPONENT OF ABC TRANSPORTER"/>
    <property type="match status" value="1"/>
</dbReference>
<dbReference type="Gene3D" id="3.10.105.10">
    <property type="entry name" value="Dipeptide-binding Protein, Domain 3"/>
    <property type="match status" value="1"/>
</dbReference>
<dbReference type="AlphaFoldDB" id="A0A087AM91"/>
<dbReference type="PIRSF" id="PIRSF002741">
    <property type="entry name" value="MppA"/>
    <property type="match status" value="1"/>
</dbReference>
<dbReference type="GO" id="GO:0042597">
    <property type="term" value="C:periplasmic space"/>
    <property type="evidence" value="ECO:0007669"/>
    <property type="project" value="UniProtKB-ARBA"/>
</dbReference>
<keyword evidence="1" id="KW-0732">Signal</keyword>
<feature type="domain" description="Solute-binding protein family 5" evidence="2">
    <location>
        <begin position="90"/>
        <end position="462"/>
    </location>
</feature>
<dbReference type="eggNOG" id="COG0747">
    <property type="taxonomic scope" value="Bacteria"/>
</dbReference>
<dbReference type="Gene3D" id="3.40.190.10">
    <property type="entry name" value="Periplasmic binding protein-like II"/>
    <property type="match status" value="1"/>
</dbReference>
<dbReference type="Gene3D" id="3.90.76.10">
    <property type="entry name" value="Dipeptide-binding Protein, Domain 1"/>
    <property type="match status" value="1"/>
</dbReference>
<keyword evidence="4" id="KW-1185">Reference proteome</keyword>